<dbReference type="Proteomes" id="UP000814176">
    <property type="component" value="Unassembled WGS sequence"/>
</dbReference>
<protein>
    <submittedName>
        <fullName evidence="1">Uncharacterized protein</fullName>
    </submittedName>
</protein>
<comment type="caution">
    <text evidence="1">The sequence shown here is derived from an EMBL/GenBank/DDBJ whole genome shotgun (WGS) entry which is preliminary data.</text>
</comment>
<evidence type="ECO:0000313" key="2">
    <source>
        <dbReference type="Proteomes" id="UP000814176"/>
    </source>
</evidence>
<gene>
    <name evidence="1" type="ORF">C8Q71DRAFT_389883</name>
</gene>
<organism evidence="1 2">
    <name type="scientific">Rhodofomes roseus</name>
    <dbReference type="NCBI Taxonomy" id="34475"/>
    <lineage>
        <taxon>Eukaryota</taxon>
        <taxon>Fungi</taxon>
        <taxon>Dikarya</taxon>
        <taxon>Basidiomycota</taxon>
        <taxon>Agaricomycotina</taxon>
        <taxon>Agaricomycetes</taxon>
        <taxon>Polyporales</taxon>
        <taxon>Rhodofomes</taxon>
    </lineage>
</organism>
<evidence type="ECO:0000313" key="1">
    <source>
        <dbReference type="EMBL" id="KAH9829834.1"/>
    </source>
</evidence>
<dbReference type="EMBL" id="JADCUA010000035">
    <property type="protein sequence ID" value="KAH9829834.1"/>
    <property type="molecule type" value="Genomic_DNA"/>
</dbReference>
<proteinExistence type="predicted"/>
<name>A0ABQ8K0X9_9APHY</name>
<dbReference type="GeneID" id="71998986"/>
<accession>A0ABQ8K0X9</accession>
<keyword evidence="2" id="KW-1185">Reference proteome</keyword>
<dbReference type="RefSeq" id="XP_047773197.1">
    <property type="nucleotide sequence ID" value="XM_047918254.1"/>
</dbReference>
<sequence>MEGFCWACHMYKRASLHRCSSALLSLRAQPKYRLWQPYFLLTTYILYACTTTSRTSHHAPLHLPVIRSCWRHATLGNRPVPPLLTPGPAPARARSSGGPRWRNMLSAALAPMMWSSWRHATPGNRPVHPPLTPGPAPARAQSFGGPRISTMRSCWREWI</sequence>
<reference evidence="1 2" key="1">
    <citation type="journal article" date="2021" name="Environ. Microbiol.">
        <title>Gene family expansions and transcriptome signatures uncover fungal adaptations to wood decay.</title>
        <authorList>
            <person name="Hage H."/>
            <person name="Miyauchi S."/>
            <person name="Viragh M."/>
            <person name="Drula E."/>
            <person name="Min B."/>
            <person name="Chaduli D."/>
            <person name="Navarro D."/>
            <person name="Favel A."/>
            <person name="Norest M."/>
            <person name="Lesage-Meessen L."/>
            <person name="Balint B."/>
            <person name="Merenyi Z."/>
            <person name="de Eugenio L."/>
            <person name="Morin E."/>
            <person name="Martinez A.T."/>
            <person name="Baldrian P."/>
            <person name="Stursova M."/>
            <person name="Martinez M.J."/>
            <person name="Novotny C."/>
            <person name="Magnuson J.K."/>
            <person name="Spatafora J.W."/>
            <person name="Maurice S."/>
            <person name="Pangilinan J."/>
            <person name="Andreopoulos W."/>
            <person name="LaButti K."/>
            <person name="Hundley H."/>
            <person name="Na H."/>
            <person name="Kuo A."/>
            <person name="Barry K."/>
            <person name="Lipzen A."/>
            <person name="Henrissat B."/>
            <person name="Riley R."/>
            <person name="Ahrendt S."/>
            <person name="Nagy L.G."/>
            <person name="Grigoriev I.V."/>
            <person name="Martin F."/>
            <person name="Rosso M.N."/>
        </authorList>
    </citation>
    <scope>NUCLEOTIDE SEQUENCE [LARGE SCALE GENOMIC DNA]</scope>
    <source>
        <strain evidence="1 2">CIRM-BRFM 1785</strain>
    </source>
</reference>